<evidence type="ECO:0000313" key="1">
    <source>
        <dbReference type="EMBL" id="UPW41472.1"/>
    </source>
</evidence>
<proteinExistence type="predicted"/>
<protein>
    <submittedName>
        <fullName evidence="1">Uncharacterized protein</fullName>
    </submittedName>
</protein>
<organism evidence="1">
    <name type="scientific">Dipodfec virus UA23Rod_1125</name>
    <dbReference type="NCBI Taxonomy" id="2929328"/>
    <lineage>
        <taxon>Viruses</taxon>
        <taxon>Monodnaviria</taxon>
        <taxon>Sangervirae</taxon>
        <taxon>Phixviricota</taxon>
        <taxon>Malgrandaviricetes</taxon>
        <taxon>Petitvirales</taxon>
        <taxon>Microviridae</taxon>
    </lineage>
</organism>
<sequence length="106" mass="12156">MTKYYSITLSPSDHELSACEISEDYACHLLRSKCFLSEDQITDAVSSSNIVYLPGTSNCSYVMTVVFSDVCDHSYFNMFVPYCRKLADSLHFCSIEAYKYKYGENY</sequence>
<reference evidence="1" key="1">
    <citation type="submission" date="2022-02" db="EMBL/GenBank/DDBJ databases">
        <title>Towards deciphering the DNA virus diversity associated with rodent species in the families Cricetidae and Heteromyidae.</title>
        <authorList>
            <person name="Lund M."/>
            <person name="Larsen B.B."/>
            <person name="Gryseels S."/>
            <person name="Kraberger S."/>
            <person name="Rowsey D.M."/>
            <person name="Steger L."/>
            <person name="Yule K.M."/>
            <person name="Upham N.S."/>
            <person name="Worobey M."/>
            <person name="Van Doorslaer K."/>
            <person name="Varsani A."/>
        </authorList>
    </citation>
    <scope>NUCLEOTIDE SEQUENCE</scope>
    <source>
        <strain evidence="1">UA23Rod_1125</strain>
    </source>
</reference>
<dbReference type="EMBL" id="OM869607">
    <property type="protein sequence ID" value="UPW41472.1"/>
    <property type="molecule type" value="Genomic_DNA"/>
</dbReference>
<name>A0A976R7L9_9VIRU</name>
<accession>A0A976R7L9</accession>